<dbReference type="SUPFAM" id="SSF103481">
    <property type="entry name" value="Multidrug resistance efflux transporter EmrE"/>
    <property type="match status" value="2"/>
</dbReference>
<evidence type="ECO:0000256" key="3">
    <source>
        <dbReference type="ARBA" id="ARBA00022692"/>
    </source>
</evidence>
<protein>
    <submittedName>
        <fullName evidence="8">Drug/metabolite exporter YedA</fullName>
    </submittedName>
</protein>
<evidence type="ECO:0000259" key="7">
    <source>
        <dbReference type="Pfam" id="PF00892"/>
    </source>
</evidence>
<comment type="similarity">
    <text evidence="2">Belongs to the EamA transporter family.</text>
</comment>
<organism evidence="8 9">
    <name type="scientific">Parapedobacter pyrenivorans</name>
    <dbReference type="NCBI Taxonomy" id="1305674"/>
    <lineage>
        <taxon>Bacteria</taxon>
        <taxon>Pseudomonadati</taxon>
        <taxon>Bacteroidota</taxon>
        <taxon>Sphingobacteriia</taxon>
        <taxon>Sphingobacteriales</taxon>
        <taxon>Sphingobacteriaceae</taxon>
        <taxon>Parapedobacter</taxon>
    </lineage>
</organism>
<feature type="transmembrane region" description="Helical" evidence="6">
    <location>
        <begin position="249"/>
        <end position="269"/>
    </location>
</feature>
<keyword evidence="4 6" id="KW-1133">Transmembrane helix</keyword>
<dbReference type="Gene3D" id="1.10.3730.20">
    <property type="match status" value="1"/>
</dbReference>
<evidence type="ECO:0000313" key="8">
    <source>
        <dbReference type="EMBL" id="GGG87583.1"/>
    </source>
</evidence>
<dbReference type="RefSeq" id="WP_188505886.1">
    <property type="nucleotide sequence ID" value="NZ_BMER01000001.1"/>
</dbReference>
<feature type="transmembrane region" description="Helical" evidence="6">
    <location>
        <begin position="32"/>
        <end position="56"/>
    </location>
</feature>
<feature type="transmembrane region" description="Helical" evidence="6">
    <location>
        <begin position="95"/>
        <end position="115"/>
    </location>
</feature>
<dbReference type="InterPro" id="IPR000620">
    <property type="entry name" value="EamA_dom"/>
</dbReference>
<evidence type="ECO:0000256" key="1">
    <source>
        <dbReference type="ARBA" id="ARBA00004141"/>
    </source>
</evidence>
<dbReference type="EMBL" id="BMER01000001">
    <property type="protein sequence ID" value="GGG87583.1"/>
    <property type="molecule type" value="Genomic_DNA"/>
</dbReference>
<evidence type="ECO:0000313" key="9">
    <source>
        <dbReference type="Proteomes" id="UP000660862"/>
    </source>
</evidence>
<feature type="domain" description="EamA" evidence="7">
    <location>
        <begin position="8"/>
        <end position="142"/>
    </location>
</feature>
<dbReference type="AlphaFoldDB" id="A0A917M9C7"/>
<keyword evidence="5 6" id="KW-0472">Membrane</keyword>
<evidence type="ECO:0000256" key="2">
    <source>
        <dbReference type="ARBA" id="ARBA00007362"/>
    </source>
</evidence>
<keyword evidence="9" id="KW-1185">Reference proteome</keyword>
<reference evidence="8" key="2">
    <citation type="submission" date="2020-09" db="EMBL/GenBank/DDBJ databases">
        <authorList>
            <person name="Sun Q."/>
            <person name="Zhou Y."/>
        </authorList>
    </citation>
    <scope>NUCLEOTIDE SEQUENCE</scope>
    <source>
        <strain evidence="8">CGMCC 1.12195</strain>
    </source>
</reference>
<name>A0A917M9C7_9SPHI</name>
<feature type="transmembrane region" description="Helical" evidence="6">
    <location>
        <begin position="185"/>
        <end position="205"/>
    </location>
</feature>
<sequence length="308" mass="33547">MEKKIVNAYFALAVVCVVWGTTYFAMRIGVETFPAFLFSGIRQVTAGLLMVLILLLSGQKITISRRDITRQFVAGTLMIALGNGVVGWAERYIPSGLAALIVSVMPVYVVLIGYASGTDRKAVNAHLVIGLLLGCIGVALIFRDNLADLGNTNYFVGILAAFFACFCWAAGTVYTKHKPSAAKTLVNVAFQLTSGGLVLLVGSIFLDDYSELNTVSTDSIWALVYLILFGSLASYGCFLYALKHLPSGLASVYAYVNPFIALLLGYFFLDERLTWVTALALTVTLCGVYFINKSYQVKRIRRTTSLKT</sequence>
<reference evidence="8" key="1">
    <citation type="journal article" date="2014" name="Int. J. Syst. Evol. Microbiol.">
        <title>Complete genome sequence of Corynebacterium casei LMG S-19264T (=DSM 44701T), isolated from a smear-ripened cheese.</title>
        <authorList>
            <consortium name="US DOE Joint Genome Institute (JGI-PGF)"/>
            <person name="Walter F."/>
            <person name="Albersmeier A."/>
            <person name="Kalinowski J."/>
            <person name="Ruckert C."/>
        </authorList>
    </citation>
    <scope>NUCLEOTIDE SEQUENCE</scope>
    <source>
        <strain evidence="8">CGMCC 1.12195</strain>
    </source>
</reference>
<keyword evidence="3 6" id="KW-0812">Transmembrane</keyword>
<gene>
    <name evidence="8" type="ORF">GCM10007415_21750</name>
</gene>
<evidence type="ECO:0000256" key="4">
    <source>
        <dbReference type="ARBA" id="ARBA00022989"/>
    </source>
</evidence>
<feature type="domain" description="EamA" evidence="7">
    <location>
        <begin position="157"/>
        <end position="292"/>
    </location>
</feature>
<dbReference type="Proteomes" id="UP000660862">
    <property type="component" value="Unassembled WGS sequence"/>
</dbReference>
<dbReference type="PANTHER" id="PTHR32322">
    <property type="entry name" value="INNER MEMBRANE TRANSPORTER"/>
    <property type="match status" value="1"/>
</dbReference>
<dbReference type="InterPro" id="IPR050638">
    <property type="entry name" value="AA-Vitamin_Transporters"/>
</dbReference>
<feature type="transmembrane region" description="Helical" evidence="6">
    <location>
        <begin position="275"/>
        <end position="292"/>
    </location>
</feature>
<dbReference type="GO" id="GO:0016020">
    <property type="term" value="C:membrane"/>
    <property type="evidence" value="ECO:0007669"/>
    <property type="project" value="UniProtKB-SubCell"/>
</dbReference>
<comment type="caution">
    <text evidence="8">The sequence shown here is derived from an EMBL/GenBank/DDBJ whole genome shotgun (WGS) entry which is preliminary data.</text>
</comment>
<accession>A0A917M9C7</accession>
<dbReference type="PANTHER" id="PTHR32322:SF2">
    <property type="entry name" value="EAMA DOMAIN-CONTAINING PROTEIN"/>
    <property type="match status" value="1"/>
</dbReference>
<feature type="transmembrane region" description="Helical" evidence="6">
    <location>
        <begin position="68"/>
        <end position="89"/>
    </location>
</feature>
<feature type="transmembrane region" description="Helical" evidence="6">
    <location>
        <begin position="7"/>
        <end position="26"/>
    </location>
</feature>
<evidence type="ECO:0000256" key="6">
    <source>
        <dbReference type="SAM" id="Phobius"/>
    </source>
</evidence>
<evidence type="ECO:0000256" key="5">
    <source>
        <dbReference type="ARBA" id="ARBA00023136"/>
    </source>
</evidence>
<feature type="transmembrane region" description="Helical" evidence="6">
    <location>
        <begin position="154"/>
        <end position="173"/>
    </location>
</feature>
<dbReference type="Pfam" id="PF00892">
    <property type="entry name" value="EamA"/>
    <property type="match status" value="2"/>
</dbReference>
<proteinExistence type="inferred from homology"/>
<dbReference type="InterPro" id="IPR037185">
    <property type="entry name" value="EmrE-like"/>
</dbReference>
<feature type="transmembrane region" description="Helical" evidence="6">
    <location>
        <begin position="122"/>
        <end position="142"/>
    </location>
</feature>
<feature type="transmembrane region" description="Helical" evidence="6">
    <location>
        <begin position="220"/>
        <end position="242"/>
    </location>
</feature>
<comment type="subcellular location">
    <subcellularLocation>
        <location evidence="1">Membrane</location>
        <topology evidence="1">Multi-pass membrane protein</topology>
    </subcellularLocation>
</comment>